<keyword evidence="10" id="KW-1185">Reference proteome</keyword>
<evidence type="ECO:0000256" key="7">
    <source>
        <dbReference type="SAM" id="Phobius"/>
    </source>
</evidence>
<keyword evidence="6 7" id="KW-0472">Membrane</keyword>
<dbReference type="PRINTS" id="PR01035">
    <property type="entry name" value="TCRTETA"/>
</dbReference>
<accession>A0A0D5NNZ4</accession>
<dbReference type="PATRIC" id="fig|1126833.4.peg.4784"/>
<dbReference type="Pfam" id="PF07690">
    <property type="entry name" value="MFS_1"/>
    <property type="match status" value="1"/>
</dbReference>
<protein>
    <recommendedName>
        <fullName evidence="8">Major facilitator superfamily (MFS) profile domain-containing protein</fullName>
    </recommendedName>
</protein>
<dbReference type="InterPro" id="IPR011701">
    <property type="entry name" value="MFS"/>
</dbReference>
<evidence type="ECO:0000256" key="2">
    <source>
        <dbReference type="ARBA" id="ARBA00022448"/>
    </source>
</evidence>
<feature type="transmembrane region" description="Helical" evidence="7">
    <location>
        <begin position="242"/>
        <end position="260"/>
    </location>
</feature>
<dbReference type="KEGG" id="pbj:VN24_21785"/>
<reference evidence="9 10" key="1">
    <citation type="journal article" date="2015" name="J. Biotechnol.">
        <title>Complete genome sequence of Paenibacillus beijingensis 7188(T) (=DSM 24997(T)), a novel rhizobacterium from jujube garden soil.</title>
        <authorList>
            <person name="Kwak Y."/>
            <person name="Shin J.H."/>
        </authorList>
    </citation>
    <scope>NUCLEOTIDE SEQUENCE [LARGE SCALE GENOMIC DNA]</scope>
    <source>
        <strain evidence="9 10">DSM 24997</strain>
    </source>
</reference>
<evidence type="ECO:0000256" key="4">
    <source>
        <dbReference type="ARBA" id="ARBA00022692"/>
    </source>
</evidence>
<dbReference type="HOGENOM" id="CLU_054518_0_0_9"/>
<evidence type="ECO:0000313" key="9">
    <source>
        <dbReference type="EMBL" id="AJY76717.1"/>
    </source>
</evidence>
<feature type="transmembrane region" description="Helical" evidence="7">
    <location>
        <begin position="330"/>
        <end position="353"/>
    </location>
</feature>
<feature type="transmembrane region" description="Helical" evidence="7">
    <location>
        <begin position="162"/>
        <end position="178"/>
    </location>
</feature>
<dbReference type="InterPro" id="IPR036259">
    <property type="entry name" value="MFS_trans_sf"/>
</dbReference>
<feature type="transmembrane region" description="Helical" evidence="7">
    <location>
        <begin position="70"/>
        <end position="94"/>
    </location>
</feature>
<dbReference type="GO" id="GO:0022857">
    <property type="term" value="F:transmembrane transporter activity"/>
    <property type="evidence" value="ECO:0007669"/>
    <property type="project" value="InterPro"/>
</dbReference>
<dbReference type="SUPFAM" id="SSF103473">
    <property type="entry name" value="MFS general substrate transporter"/>
    <property type="match status" value="2"/>
</dbReference>
<dbReference type="InterPro" id="IPR050171">
    <property type="entry name" value="MFS_Transporters"/>
</dbReference>
<feature type="transmembrane region" description="Helical" evidence="7">
    <location>
        <begin position="272"/>
        <end position="290"/>
    </location>
</feature>
<dbReference type="CDD" id="cd17325">
    <property type="entry name" value="MFS_MdtG_SLC18_like"/>
    <property type="match status" value="1"/>
</dbReference>
<feature type="domain" description="Major facilitator superfamily (MFS) profile" evidence="8">
    <location>
        <begin position="205"/>
        <end position="392"/>
    </location>
</feature>
<keyword evidence="2" id="KW-0813">Transport</keyword>
<dbReference type="Gene3D" id="1.20.1250.20">
    <property type="entry name" value="MFS general substrate transporter like domains"/>
    <property type="match status" value="2"/>
</dbReference>
<comment type="subcellular location">
    <subcellularLocation>
        <location evidence="1">Cell membrane</location>
        <topology evidence="1">Multi-pass membrane protein</topology>
    </subcellularLocation>
</comment>
<dbReference type="OrthoDB" id="9815817at2"/>
<dbReference type="PROSITE" id="PS50850">
    <property type="entry name" value="MFS"/>
    <property type="match status" value="1"/>
</dbReference>
<organism evidence="9 10">
    <name type="scientific">Paenibacillus beijingensis</name>
    <dbReference type="NCBI Taxonomy" id="1126833"/>
    <lineage>
        <taxon>Bacteria</taxon>
        <taxon>Bacillati</taxon>
        <taxon>Bacillota</taxon>
        <taxon>Bacilli</taxon>
        <taxon>Bacillales</taxon>
        <taxon>Paenibacillaceae</taxon>
        <taxon>Paenibacillus</taxon>
    </lineage>
</organism>
<feature type="transmembrane region" description="Helical" evidence="7">
    <location>
        <begin position="359"/>
        <end position="379"/>
    </location>
</feature>
<feature type="transmembrane region" description="Helical" evidence="7">
    <location>
        <begin position="296"/>
        <end position="318"/>
    </location>
</feature>
<evidence type="ECO:0000256" key="5">
    <source>
        <dbReference type="ARBA" id="ARBA00022989"/>
    </source>
</evidence>
<feature type="transmembrane region" description="Helical" evidence="7">
    <location>
        <begin position="135"/>
        <end position="156"/>
    </location>
</feature>
<dbReference type="Proteomes" id="UP000032633">
    <property type="component" value="Chromosome"/>
</dbReference>
<dbReference type="AlphaFoldDB" id="A0A0D5NNZ4"/>
<dbReference type="STRING" id="1126833.VN24_21785"/>
<name>A0A0D5NNZ4_9BACL</name>
<feature type="transmembrane region" description="Helical" evidence="7">
    <location>
        <begin position="12"/>
        <end position="31"/>
    </location>
</feature>
<dbReference type="RefSeq" id="WP_045672142.1">
    <property type="nucleotide sequence ID" value="NZ_CP011058.1"/>
</dbReference>
<keyword evidence="3" id="KW-1003">Cell membrane</keyword>
<proteinExistence type="predicted"/>
<dbReference type="PANTHER" id="PTHR23517:SF3">
    <property type="entry name" value="INTEGRAL MEMBRANE TRANSPORT PROTEIN"/>
    <property type="match status" value="1"/>
</dbReference>
<keyword evidence="5 7" id="KW-1133">Transmembrane helix</keyword>
<dbReference type="GO" id="GO:0005886">
    <property type="term" value="C:plasma membrane"/>
    <property type="evidence" value="ECO:0007669"/>
    <property type="project" value="UniProtKB-SubCell"/>
</dbReference>
<feature type="transmembrane region" description="Helical" evidence="7">
    <location>
        <begin position="100"/>
        <end position="123"/>
    </location>
</feature>
<sequence length="392" mass="42369">MKHTSNLYSPEFIRNGIVLFLTEFVKGAFLVSFFPVYAVNSLGLSLAEVGTVVSVFYLADNLFKCIAGYLVNRFSVSLIVNGGFFLSMFGIAALMNVHSLPLLIIASALIGIGGSPVWIVLLSQVQDGQRASQMGVLYLFWIAGLGAGPVLINFVMDRSMNLSTLLLFVIWGAGWLLASRIRNADMISPVSLPVQAAILWKRLRKMRFLLPGMIIQTTAAGMLVPVISGFATRHIGLTHSEFSLLMIVGGACIGICLIPFGKWSDRRGGKWFLVGGSAIFSIVLLSLTFVSTLKSAIAASALLGISYAAVLPAWNALLAGYVPKRLTGTAWGLFSAIEGLGVMIGPIIGGILADRYNEKFPFFASSLLFIVLSVIYMMSPSTRFAHNRRLNI</sequence>
<evidence type="ECO:0000256" key="6">
    <source>
        <dbReference type="ARBA" id="ARBA00023136"/>
    </source>
</evidence>
<evidence type="ECO:0000256" key="3">
    <source>
        <dbReference type="ARBA" id="ARBA00022475"/>
    </source>
</evidence>
<feature type="transmembrane region" description="Helical" evidence="7">
    <location>
        <begin position="208"/>
        <end position="230"/>
    </location>
</feature>
<keyword evidence="4 7" id="KW-0812">Transmembrane</keyword>
<dbReference type="InterPro" id="IPR020846">
    <property type="entry name" value="MFS_dom"/>
</dbReference>
<dbReference type="InterPro" id="IPR001958">
    <property type="entry name" value="Tet-R_TetA/multi-R_MdtG-like"/>
</dbReference>
<evidence type="ECO:0000313" key="10">
    <source>
        <dbReference type="Proteomes" id="UP000032633"/>
    </source>
</evidence>
<evidence type="ECO:0000259" key="8">
    <source>
        <dbReference type="PROSITE" id="PS50850"/>
    </source>
</evidence>
<reference evidence="10" key="2">
    <citation type="submission" date="2015-03" db="EMBL/GenBank/DDBJ databases">
        <title>Genome sequence of Paenibacillus beijingensis strain DSM 24997T.</title>
        <authorList>
            <person name="Kwak Y."/>
            <person name="Shin J.-H."/>
        </authorList>
    </citation>
    <scope>NUCLEOTIDE SEQUENCE [LARGE SCALE GENOMIC DNA]</scope>
    <source>
        <strain evidence="10">DSM 24997</strain>
    </source>
</reference>
<dbReference type="EMBL" id="CP011058">
    <property type="protein sequence ID" value="AJY76717.1"/>
    <property type="molecule type" value="Genomic_DNA"/>
</dbReference>
<evidence type="ECO:0000256" key="1">
    <source>
        <dbReference type="ARBA" id="ARBA00004651"/>
    </source>
</evidence>
<dbReference type="PANTHER" id="PTHR23517">
    <property type="entry name" value="RESISTANCE PROTEIN MDTM, PUTATIVE-RELATED-RELATED"/>
    <property type="match status" value="1"/>
</dbReference>
<gene>
    <name evidence="9" type="ORF">VN24_21785</name>
</gene>